<reference evidence="2" key="2">
    <citation type="submission" date="2023-06" db="EMBL/GenBank/DDBJ databases">
        <authorList>
            <person name="Ma L."/>
            <person name="Liu K.-W."/>
            <person name="Li Z."/>
            <person name="Hsiao Y.-Y."/>
            <person name="Qi Y."/>
            <person name="Fu T."/>
            <person name="Tang G."/>
            <person name="Zhang D."/>
            <person name="Sun W.-H."/>
            <person name="Liu D.-K."/>
            <person name="Li Y."/>
            <person name="Chen G.-Z."/>
            <person name="Liu X.-D."/>
            <person name="Liao X.-Y."/>
            <person name="Jiang Y.-T."/>
            <person name="Yu X."/>
            <person name="Hao Y."/>
            <person name="Huang J."/>
            <person name="Zhao X.-W."/>
            <person name="Ke S."/>
            <person name="Chen Y.-Y."/>
            <person name="Wu W.-L."/>
            <person name="Hsu J.-L."/>
            <person name="Lin Y.-F."/>
            <person name="Huang M.-D."/>
            <person name="Li C.-Y."/>
            <person name="Huang L."/>
            <person name="Wang Z.-W."/>
            <person name="Zhao X."/>
            <person name="Zhong W.-Y."/>
            <person name="Peng D.-H."/>
            <person name="Ahmad S."/>
            <person name="Lan S."/>
            <person name="Zhang J.-S."/>
            <person name="Tsai W.-C."/>
            <person name="Van De Peer Y."/>
            <person name="Liu Z.-J."/>
        </authorList>
    </citation>
    <scope>NUCLEOTIDE SEQUENCE</scope>
    <source>
        <strain evidence="2">CP</strain>
        <tissue evidence="2">Leaves</tissue>
    </source>
</reference>
<dbReference type="Proteomes" id="UP001180020">
    <property type="component" value="Unassembled WGS sequence"/>
</dbReference>
<sequence length="257" mass="28420">MEEPEDLPRIISGGLILPVPSPIHPNPIRPLPLYTEQVPMPILVQPMKGGPIRPLNYSSQARPGQPNGNAAIVLPPCPPVAPRTQPFVPRQPPQRRYTAIPPPSTYESPVPKTIEPVECPKDSDDDEEFLAGELSELFYPSQTQPQSIIQALPPIKSEYPLSLPAQDQIISRPVEPTLVVSDDSPSDSSDSETDPDPVQPIMHIFEPEPLIFKNAQFEGAVKPSKLSDLPSHLPKELFLQIPLPYLIQLFYIRPISP</sequence>
<feature type="region of interest" description="Disordered" evidence="1">
    <location>
        <begin position="84"/>
        <end position="112"/>
    </location>
</feature>
<keyword evidence="3" id="KW-1185">Reference proteome</keyword>
<organism evidence="2 3">
    <name type="scientific">Acorus calamus</name>
    <name type="common">Sweet flag</name>
    <dbReference type="NCBI Taxonomy" id="4465"/>
    <lineage>
        <taxon>Eukaryota</taxon>
        <taxon>Viridiplantae</taxon>
        <taxon>Streptophyta</taxon>
        <taxon>Embryophyta</taxon>
        <taxon>Tracheophyta</taxon>
        <taxon>Spermatophyta</taxon>
        <taxon>Magnoliopsida</taxon>
        <taxon>Liliopsida</taxon>
        <taxon>Acoraceae</taxon>
        <taxon>Acorus</taxon>
    </lineage>
</organism>
<gene>
    <name evidence="2" type="ORF">QJS10_CPA10g01480</name>
</gene>
<reference evidence="2" key="1">
    <citation type="journal article" date="2023" name="Nat. Commun.">
        <title>Diploid and tetraploid genomes of Acorus and the evolution of monocots.</title>
        <authorList>
            <person name="Ma L."/>
            <person name="Liu K.W."/>
            <person name="Li Z."/>
            <person name="Hsiao Y.Y."/>
            <person name="Qi Y."/>
            <person name="Fu T."/>
            <person name="Tang G.D."/>
            <person name="Zhang D."/>
            <person name="Sun W.H."/>
            <person name="Liu D.K."/>
            <person name="Li Y."/>
            <person name="Chen G.Z."/>
            <person name="Liu X.D."/>
            <person name="Liao X.Y."/>
            <person name="Jiang Y.T."/>
            <person name="Yu X."/>
            <person name="Hao Y."/>
            <person name="Huang J."/>
            <person name="Zhao X.W."/>
            <person name="Ke S."/>
            <person name="Chen Y.Y."/>
            <person name="Wu W.L."/>
            <person name="Hsu J.L."/>
            <person name="Lin Y.F."/>
            <person name="Huang M.D."/>
            <person name="Li C.Y."/>
            <person name="Huang L."/>
            <person name="Wang Z.W."/>
            <person name="Zhao X."/>
            <person name="Zhong W.Y."/>
            <person name="Peng D.H."/>
            <person name="Ahmad S."/>
            <person name="Lan S."/>
            <person name="Zhang J.S."/>
            <person name="Tsai W.C."/>
            <person name="Van de Peer Y."/>
            <person name="Liu Z.J."/>
        </authorList>
    </citation>
    <scope>NUCLEOTIDE SEQUENCE</scope>
    <source>
        <strain evidence="2">CP</strain>
    </source>
</reference>
<comment type="caution">
    <text evidence="2">The sequence shown here is derived from an EMBL/GenBank/DDBJ whole genome shotgun (WGS) entry which is preliminary data.</text>
</comment>
<evidence type="ECO:0000313" key="2">
    <source>
        <dbReference type="EMBL" id="KAK1305939.1"/>
    </source>
</evidence>
<dbReference type="AlphaFoldDB" id="A0AAV9DYB9"/>
<feature type="region of interest" description="Disordered" evidence="1">
    <location>
        <begin position="178"/>
        <end position="200"/>
    </location>
</feature>
<name>A0AAV9DYB9_ACOCL</name>
<protein>
    <submittedName>
        <fullName evidence="2">Uncharacterized protein</fullName>
    </submittedName>
</protein>
<dbReference type="EMBL" id="JAUJYO010000010">
    <property type="protein sequence ID" value="KAK1305939.1"/>
    <property type="molecule type" value="Genomic_DNA"/>
</dbReference>
<evidence type="ECO:0000256" key="1">
    <source>
        <dbReference type="SAM" id="MobiDB-lite"/>
    </source>
</evidence>
<proteinExistence type="predicted"/>
<evidence type="ECO:0000313" key="3">
    <source>
        <dbReference type="Proteomes" id="UP001180020"/>
    </source>
</evidence>
<accession>A0AAV9DYB9</accession>